<comment type="cofactor">
    <cofactor evidence="1 5">
        <name>FAD</name>
        <dbReference type="ChEBI" id="CHEBI:57692"/>
    </cofactor>
</comment>
<dbReference type="Gene3D" id="3.50.50.60">
    <property type="entry name" value="FAD/NAD(P)-binding domain"/>
    <property type="match status" value="1"/>
</dbReference>
<evidence type="ECO:0000313" key="9">
    <source>
        <dbReference type="EMBL" id="OCX18866.1"/>
    </source>
</evidence>
<dbReference type="SUPFAM" id="SSF51905">
    <property type="entry name" value="FAD/NAD(P)-binding domain"/>
    <property type="match status" value="1"/>
</dbReference>
<dbReference type="InterPro" id="IPR012132">
    <property type="entry name" value="GMC_OxRdtase"/>
</dbReference>
<feature type="domain" description="Glucose-methanol-choline oxidoreductase N-terminal" evidence="7">
    <location>
        <begin position="81"/>
        <end position="104"/>
    </location>
</feature>
<accession>A0A1C2DW46</accession>
<evidence type="ECO:0000256" key="1">
    <source>
        <dbReference type="ARBA" id="ARBA00001974"/>
    </source>
</evidence>
<dbReference type="PROSITE" id="PS00623">
    <property type="entry name" value="GMC_OXRED_1"/>
    <property type="match status" value="1"/>
</dbReference>
<evidence type="ECO:0000256" key="4">
    <source>
        <dbReference type="ARBA" id="ARBA00022827"/>
    </source>
</evidence>
<dbReference type="PANTHER" id="PTHR11552">
    <property type="entry name" value="GLUCOSE-METHANOL-CHOLINE GMC OXIDOREDUCTASE"/>
    <property type="match status" value="1"/>
</dbReference>
<feature type="binding site" evidence="5">
    <location>
        <begin position="91"/>
        <end position="94"/>
    </location>
    <ligand>
        <name>FAD</name>
        <dbReference type="ChEBI" id="CHEBI:57692"/>
    </ligand>
</feature>
<dbReference type="PIRSF" id="PIRSF000137">
    <property type="entry name" value="Alcohol_oxidase"/>
    <property type="match status" value="1"/>
</dbReference>
<dbReference type="Proteomes" id="UP000094412">
    <property type="component" value="Unassembled WGS sequence"/>
</dbReference>
<dbReference type="RefSeq" id="WP_024924952.1">
    <property type="nucleotide sequence ID" value="NZ_MDEO01000031.1"/>
</dbReference>
<feature type="domain" description="Glucose-methanol-choline oxidoreductase N-terminal" evidence="8">
    <location>
        <begin position="256"/>
        <end position="270"/>
    </location>
</feature>
<dbReference type="InterPro" id="IPR000172">
    <property type="entry name" value="GMC_OxRdtase_N"/>
</dbReference>
<keyword evidence="4 5" id="KW-0274">FAD</keyword>
<dbReference type="PROSITE" id="PS51257">
    <property type="entry name" value="PROKAR_LIPOPROTEIN"/>
    <property type="match status" value="1"/>
</dbReference>
<dbReference type="InterPro" id="IPR036188">
    <property type="entry name" value="FAD/NAD-bd_sf"/>
</dbReference>
<dbReference type="Gene3D" id="3.30.560.10">
    <property type="entry name" value="Glucose Oxidase, domain 3"/>
    <property type="match status" value="1"/>
</dbReference>
<dbReference type="Pfam" id="PF05199">
    <property type="entry name" value="GMC_oxred_C"/>
    <property type="match status" value="1"/>
</dbReference>
<comment type="similarity">
    <text evidence="2 6">Belongs to the GMC oxidoreductase family.</text>
</comment>
<feature type="binding site" evidence="5">
    <location>
        <position position="221"/>
    </location>
    <ligand>
        <name>FAD</name>
        <dbReference type="ChEBI" id="CHEBI:57692"/>
    </ligand>
</feature>
<evidence type="ECO:0000256" key="5">
    <source>
        <dbReference type="PIRSR" id="PIRSR000137-2"/>
    </source>
</evidence>
<dbReference type="InterPro" id="IPR007867">
    <property type="entry name" value="GMC_OxRtase_C"/>
</dbReference>
<keyword evidence="10" id="KW-1185">Reference proteome</keyword>
<dbReference type="PANTHER" id="PTHR11552:SF147">
    <property type="entry name" value="CHOLINE DEHYDROGENASE, MITOCHONDRIAL"/>
    <property type="match status" value="1"/>
</dbReference>
<evidence type="ECO:0000259" key="8">
    <source>
        <dbReference type="PROSITE" id="PS00624"/>
    </source>
</evidence>
<dbReference type="AlphaFoldDB" id="A0A1C2DW46"/>
<evidence type="ECO:0000313" key="10">
    <source>
        <dbReference type="Proteomes" id="UP000094412"/>
    </source>
</evidence>
<comment type="caution">
    <text evidence="9">The sequence shown here is derived from an EMBL/GenBank/DDBJ whole genome shotgun (WGS) entry which is preliminary data.</text>
</comment>
<evidence type="ECO:0000259" key="7">
    <source>
        <dbReference type="PROSITE" id="PS00623"/>
    </source>
</evidence>
<dbReference type="Pfam" id="PF00732">
    <property type="entry name" value="GMC_oxred_N"/>
    <property type="match status" value="1"/>
</dbReference>
<gene>
    <name evidence="9" type="ORF">QV13_11630</name>
</gene>
<evidence type="ECO:0000256" key="6">
    <source>
        <dbReference type="RuleBase" id="RU003968"/>
    </source>
</evidence>
<dbReference type="EMBL" id="MDEO01000031">
    <property type="protein sequence ID" value="OCX18866.1"/>
    <property type="molecule type" value="Genomic_DNA"/>
</dbReference>
<name>A0A1C2DW46_9HYPH</name>
<dbReference type="SUPFAM" id="SSF54373">
    <property type="entry name" value="FAD-linked reductases, C-terminal domain"/>
    <property type="match status" value="1"/>
</dbReference>
<dbReference type="OrthoDB" id="9785276at2"/>
<dbReference type="GO" id="GO:0016614">
    <property type="term" value="F:oxidoreductase activity, acting on CH-OH group of donors"/>
    <property type="evidence" value="ECO:0007669"/>
    <property type="project" value="InterPro"/>
</dbReference>
<evidence type="ECO:0000256" key="3">
    <source>
        <dbReference type="ARBA" id="ARBA00022630"/>
    </source>
</evidence>
<keyword evidence="3 6" id="KW-0285">Flavoprotein</keyword>
<proteinExistence type="inferred from homology"/>
<sequence>MKDYDYIIVGGGSSGCVAAWRLVEEFGARVLLLEAGARRMSPLMHMPAGYMKYLGRDTYLDMHHMVPQPQLDGRSTIVPQARGLGGGSSVNAMVYMRGQAADYDNWADMLGTGHDWSWADMLEHFKVLENNDHLGAPAHGNAGPLNVSAPFHRCAMTDAFVAAVQNAGEVFTPDFNGGRQRGVGYMQSTIGPDRRRCSASDAFLSRVLDDPRLELRTQTTVDRVLVEAGRAKGVEFRRNGRVERLYAGSGVILASGTYITPKLLMLSGIGDADHLRSLEIAPVCDLPGVGRNLQDHCEVPVIFKSNGRYGYFGEDRGWRMLRNGLQYLLFRSGPVTSIGVEACAFVNPDDAKADATLKIYCVPTVYVDRDISGVEACDGLTMTCCLLRPRSRGKVTLRSNRPDDMPLIDGGFLRDPHDVETIIKGLKTARSFARQQPLTGLLEEEIVPGGTAADDEALRVHAKRMVKTNYHPVGTCRMGPDGDPSAVVDPKSMSVRGLEGLHVIDCSVMPTIVSGNTNAPAMAIAHKAAGLIHAAQR</sequence>
<dbReference type="GO" id="GO:0050660">
    <property type="term" value="F:flavin adenine dinucleotide binding"/>
    <property type="evidence" value="ECO:0007669"/>
    <property type="project" value="InterPro"/>
</dbReference>
<protein>
    <submittedName>
        <fullName evidence="9">Sorbosone dehydrogenase</fullName>
    </submittedName>
</protein>
<evidence type="ECO:0000256" key="2">
    <source>
        <dbReference type="ARBA" id="ARBA00010790"/>
    </source>
</evidence>
<dbReference type="STRING" id="1566387.QV13_11630"/>
<reference evidence="9 10" key="1">
    <citation type="submission" date="2016-08" db="EMBL/GenBank/DDBJ databases">
        <title>Whole genome sequence of Mesorhizobium sp. strain UASWS1009 isolated from industrial sewage.</title>
        <authorList>
            <person name="Crovadore J."/>
            <person name="Calmin G."/>
            <person name="Chablais R."/>
            <person name="Cochard B."/>
            <person name="Lefort F."/>
        </authorList>
    </citation>
    <scope>NUCLEOTIDE SEQUENCE [LARGE SCALE GENOMIC DNA]</scope>
    <source>
        <strain evidence="9 10">UASWS1009</strain>
    </source>
</reference>
<dbReference type="PROSITE" id="PS00624">
    <property type="entry name" value="GMC_OXRED_2"/>
    <property type="match status" value="1"/>
</dbReference>
<organism evidence="9 10">
    <name type="scientific">Mesorhizobium hungaricum</name>
    <dbReference type="NCBI Taxonomy" id="1566387"/>
    <lineage>
        <taxon>Bacteria</taxon>
        <taxon>Pseudomonadati</taxon>
        <taxon>Pseudomonadota</taxon>
        <taxon>Alphaproteobacteria</taxon>
        <taxon>Hyphomicrobiales</taxon>
        <taxon>Phyllobacteriaceae</taxon>
        <taxon>Mesorhizobium</taxon>
    </lineage>
</organism>